<dbReference type="EMBL" id="CAVMBE010000028">
    <property type="protein sequence ID" value="CAK4022844.1"/>
    <property type="molecule type" value="Genomic_DNA"/>
</dbReference>
<gene>
    <name evidence="2" type="ORF">LECACI_7A004843</name>
</gene>
<comment type="caution">
    <text evidence="2">The sequence shown here is derived from an EMBL/GenBank/DDBJ whole genome shotgun (WGS) entry which is preliminary data.</text>
</comment>
<evidence type="ECO:0000313" key="2">
    <source>
        <dbReference type="EMBL" id="CAK4022844.1"/>
    </source>
</evidence>
<organism evidence="2 3">
    <name type="scientific">Lecanosticta acicola</name>
    <dbReference type="NCBI Taxonomy" id="111012"/>
    <lineage>
        <taxon>Eukaryota</taxon>
        <taxon>Fungi</taxon>
        <taxon>Dikarya</taxon>
        <taxon>Ascomycota</taxon>
        <taxon>Pezizomycotina</taxon>
        <taxon>Dothideomycetes</taxon>
        <taxon>Dothideomycetidae</taxon>
        <taxon>Mycosphaerellales</taxon>
        <taxon>Mycosphaerellaceae</taxon>
        <taxon>Lecanosticta</taxon>
    </lineage>
</organism>
<sequence>MSLHEAYTLAHTAQCRLQMEASRPDRKLRFVVGHLLHYESMRLRIVEIEHDISKRQRARSVTFQGAGHIDNRLQHKPSTAQLGRKSPPPTASTYDDDEDDDLDDMRDDEEDAGLSLQRFPSRSSRPPDMVPDEEDDDDEDEDDEEPISPHEPDAETLEKCVKGEGNEVYASMYEGVRKCRCHGKTDAPSFDRMWELPPDQQGEKEGVTRAVAHVRDVDAAPKESCTVTVPNVQVEEVAA</sequence>
<evidence type="ECO:0000256" key="1">
    <source>
        <dbReference type="SAM" id="MobiDB-lite"/>
    </source>
</evidence>
<feature type="compositionally biased region" description="Basic and acidic residues" evidence="1">
    <location>
        <begin position="147"/>
        <end position="160"/>
    </location>
</feature>
<feature type="compositionally biased region" description="Acidic residues" evidence="1">
    <location>
        <begin position="130"/>
        <end position="146"/>
    </location>
</feature>
<accession>A0AAI8YZ94</accession>
<keyword evidence="3" id="KW-1185">Reference proteome</keyword>
<name>A0AAI8YZ94_9PEZI</name>
<protein>
    <submittedName>
        <fullName evidence="2">Uncharacterized protein</fullName>
    </submittedName>
</protein>
<feature type="region of interest" description="Disordered" evidence="1">
    <location>
        <begin position="64"/>
        <end position="160"/>
    </location>
</feature>
<evidence type="ECO:0000313" key="3">
    <source>
        <dbReference type="Proteomes" id="UP001296104"/>
    </source>
</evidence>
<feature type="compositionally biased region" description="Acidic residues" evidence="1">
    <location>
        <begin position="94"/>
        <end position="112"/>
    </location>
</feature>
<proteinExistence type="predicted"/>
<dbReference type="Proteomes" id="UP001296104">
    <property type="component" value="Unassembled WGS sequence"/>
</dbReference>
<dbReference type="AlphaFoldDB" id="A0AAI8YZ94"/>
<reference evidence="2" key="1">
    <citation type="submission" date="2023-11" db="EMBL/GenBank/DDBJ databases">
        <authorList>
            <person name="Alioto T."/>
            <person name="Alioto T."/>
            <person name="Gomez Garrido J."/>
        </authorList>
    </citation>
    <scope>NUCLEOTIDE SEQUENCE</scope>
</reference>